<feature type="region of interest" description="Disordered" evidence="1">
    <location>
        <begin position="399"/>
        <end position="508"/>
    </location>
</feature>
<feature type="compositionally biased region" description="Basic and acidic residues" evidence="1">
    <location>
        <begin position="547"/>
        <end position="557"/>
    </location>
</feature>
<organism evidence="2 3">
    <name type="scientific">Burkholderia pseudomallei (strain 1710b)</name>
    <dbReference type="NCBI Taxonomy" id="320372"/>
    <lineage>
        <taxon>Bacteria</taxon>
        <taxon>Pseudomonadati</taxon>
        <taxon>Pseudomonadota</taxon>
        <taxon>Betaproteobacteria</taxon>
        <taxon>Burkholderiales</taxon>
        <taxon>Burkholderiaceae</taxon>
        <taxon>Burkholderia</taxon>
        <taxon>pseudomallei group</taxon>
    </lineage>
</organism>
<evidence type="ECO:0000256" key="1">
    <source>
        <dbReference type="SAM" id="MobiDB-lite"/>
    </source>
</evidence>
<dbReference type="KEGG" id="bpm:BURPS1710b_0330"/>
<evidence type="ECO:0000313" key="2">
    <source>
        <dbReference type="EMBL" id="ABA48797.1"/>
    </source>
</evidence>
<dbReference type="EnsemblBacteria" id="ABA48797">
    <property type="protein sequence ID" value="ABA48797"/>
    <property type="gene ID" value="BURPS1710b_0330"/>
</dbReference>
<dbReference type="HOGENOM" id="CLU_488920_0_0_4"/>
<feature type="compositionally biased region" description="Basic and acidic residues" evidence="1">
    <location>
        <begin position="491"/>
        <end position="508"/>
    </location>
</feature>
<feature type="region of interest" description="Disordered" evidence="1">
    <location>
        <begin position="535"/>
        <end position="557"/>
    </location>
</feature>
<dbReference type="Proteomes" id="UP000002700">
    <property type="component" value="Chromosome I"/>
</dbReference>
<protein>
    <submittedName>
        <fullName evidence="2">Uncharacterized protein</fullName>
    </submittedName>
</protein>
<feature type="compositionally biased region" description="Basic and acidic residues" evidence="1">
    <location>
        <begin position="453"/>
        <end position="468"/>
    </location>
</feature>
<gene>
    <name evidence="2" type="ordered locus">BURPS1710b_0330</name>
</gene>
<sequence>MRDARFAIGEPRLDALDEAADFRRAAPARRIGGANPVLAERCALEAPVDEQRHEPARLERIDDAPLRARQHARAVERGGKREAVVVGDERAFRLEARAHAAALERPGVRERRVAVDHAVMLREIGRRGGPAAAREIAGARAQQAAVRADRLDDLARQIVVAHPQREIEAFADDVDVMIGQRQFDPHTRKGLRERRAERREDRVAERMRGRDAQQAARLVVALGQLPRAVREPAQHVGRGREIEPSAFRQREPARRALEQLHAERRLEAGDRFRHRRRRFREPARRLAEAAFLDRADEGFERGQQIDSPHSFLKGTGDVRNKITNRFFSLLTIIGGTFADAARERPPFFFGIVKGEIDEAHRVARRRARIARVRRGARGRRQRAQHLQLGRVFRARHDRRLREGNRHQGAARRVRQQRSAANEADDGQQRLRSRVSVKRFSRTADSGGPLPEARQIEAAEPHEPRSGDRRARRRSRSRQPVQRAVHARHVRARAECREGEAGARRPAAREHARADLQSCVCGEARALRHRVQRCGQRSVSARAALHRPRSEHDRSARL</sequence>
<evidence type="ECO:0000313" key="3">
    <source>
        <dbReference type="Proteomes" id="UP000002700"/>
    </source>
</evidence>
<accession>Q3JXF7</accession>
<feature type="compositionally biased region" description="Basic residues" evidence="1">
    <location>
        <begin position="430"/>
        <end position="440"/>
    </location>
</feature>
<feature type="region of interest" description="Disordered" evidence="1">
    <location>
        <begin position="190"/>
        <end position="209"/>
    </location>
</feature>
<name>Q3JXF7_BURP1</name>
<proteinExistence type="predicted"/>
<dbReference type="AlphaFoldDB" id="Q3JXF7"/>
<feature type="compositionally biased region" description="Basic and acidic residues" evidence="1">
    <location>
        <begin position="193"/>
        <end position="209"/>
    </location>
</feature>
<reference evidence="2 3" key="1">
    <citation type="submission" date="2005-09" db="EMBL/GenBank/DDBJ databases">
        <authorList>
            <person name="Woods D.E."/>
            <person name="Nierman W.C."/>
        </authorList>
    </citation>
    <scope>NUCLEOTIDE SEQUENCE [LARGE SCALE GENOMIC DNA]</scope>
    <source>
        <strain evidence="2 3">1710b</strain>
    </source>
</reference>
<dbReference type="EMBL" id="CP000124">
    <property type="protein sequence ID" value="ABA48797.1"/>
    <property type="molecule type" value="Genomic_DNA"/>
</dbReference>